<dbReference type="Gene3D" id="2.40.180.10">
    <property type="entry name" value="Catalase core domain"/>
    <property type="match status" value="1"/>
</dbReference>
<dbReference type="PRINTS" id="PR00087">
    <property type="entry name" value="LIPOXYGENASE"/>
</dbReference>
<dbReference type="InterPro" id="IPR013819">
    <property type="entry name" value="LipOase_C"/>
</dbReference>
<dbReference type="Pfam" id="PF01477">
    <property type="entry name" value="PLAT"/>
    <property type="match status" value="1"/>
</dbReference>
<dbReference type="Pfam" id="PF00305">
    <property type="entry name" value="Lipoxygenase"/>
    <property type="match status" value="1"/>
</dbReference>
<dbReference type="EMBL" id="JACVVK020000464">
    <property type="protein sequence ID" value="KAK7473586.1"/>
    <property type="molecule type" value="Genomic_DNA"/>
</dbReference>
<evidence type="ECO:0000259" key="8">
    <source>
        <dbReference type="PROSITE" id="PS51393"/>
    </source>
</evidence>
<dbReference type="Proteomes" id="UP001519460">
    <property type="component" value="Unassembled WGS sequence"/>
</dbReference>
<sequence length="691" mass="78299">LGLLVTVVLLLLAQPASCDRERDDQKVTYTVEVLTADIRGAGTNASVQVILKDAQGNKTPPILLNNFFRNDFERGQLDIFELRECDTKNLRGKLDVLILERDETGFANDWYVDHVTVQKRKSNKEYVFPFNRWVLANTRYRIPHLDTSLPADDPFPEQRQAFLQNARRVYKISEDPTQPAGVQTLPVDEEWSDEYMAFTSGTLAQATITNLNSPCSPEPWTSLDQLDCLFTEPNGSYPRPDSIDTWRDDEWFGSQRLAGVDPTILRLSPEIPDNLAVTEEDLLPFLEGHSLGDVIAENRLYVCDLHYLQNYSTGAYGKVLTAPIALFYANDNKQLMPIAIQLFQQPGADNPVFFPSDDPYTWLLAKMWYNLAEGNHHQAVSHLYLTHLAIESFSLATHRELSGSHPIFRLLKPHFMFMLHVNARARATFFGPTGIFSVLLNIGGDNVLQLGAERLWKWRVNVEGTLPKALEDRGVLDKNVLPDFPYRDDGLRIYNAVKRYVENYVSLYYDDDKVVLADTEIQSWAEQLTTPRDQGGYGIQGMPLTEGKLASRDDLVLVATCVIFTSSAQHAAVNFPQYDQFSFIPNYPALLLGQPPKDKSARDESDIVQLMPVRDLFLAHLRIVVFLSQRAQQPLGTPLGSFIVDPAAVRLGERFQRDLRNIERDLEAGNELRDPQYDYLYPSLIPNSIGI</sequence>
<feature type="domain" description="Lipoxygenase" evidence="8">
    <location>
        <begin position="147"/>
        <end position="691"/>
    </location>
</feature>
<evidence type="ECO:0000256" key="1">
    <source>
        <dbReference type="ARBA" id="ARBA00022723"/>
    </source>
</evidence>
<dbReference type="GO" id="GO:0046872">
    <property type="term" value="F:metal ion binding"/>
    <property type="evidence" value="ECO:0007669"/>
    <property type="project" value="UniProtKB-KW"/>
</dbReference>
<dbReference type="InterPro" id="IPR020834">
    <property type="entry name" value="LipOase_CS"/>
</dbReference>
<comment type="caution">
    <text evidence="9">The sequence shown here is derived from an EMBL/GenBank/DDBJ whole genome shotgun (WGS) entry which is preliminary data.</text>
</comment>
<dbReference type="GO" id="GO:0051213">
    <property type="term" value="F:dioxygenase activity"/>
    <property type="evidence" value="ECO:0007669"/>
    <property type="project" value="UniProtKB-KW"/>
</dbReference>
<keyword evidence="6" id="KW-0732">Signal</keyword>
<name>A0ABD0JFH3_9CAEN</name>
<keyword evidence="1" id="KW-0479">Metal-binding</keyword>
<comment type="caution">
    <text evidence="5">Lacks conserved residue(s) required for the propagation of feature annotation.</text>
</comment>
<evidence type="ECO:0000256" key="6">
    <source>
        <dbReference type="SAM" id="SignalP"/>
    </source>
</evidence>
<accession>A0ABD0JFH3</accession>
<keyword evidence="4" id="KW-0443">Lipid metabolism</keyword>
<keyword evidence="2" id="KW-0223">Dioxygenase</keyword>
<dbReference type="GO" id="GO:0006629">
    <property type="term" value="P:lipid metabolic process"/>
    <property type="evidence" value="ECO:0007669"/>
    <property type="project" value="UniProtKB-KW"/>
</dbReference>
<dbReference type="PANTHER" id="PTHR11771">
    <property type="entry name" value="LIPOXYGENASE"/>
    <property type="match status" value="1"/>
</dbReference>
<feature type="signal peptide" evidence="6">
    <location>
        <begin position="1"/>
        <end position="18"/>
    </location>
</feature>
<evidence type="ECO:0000259" key="7">
    <source>
        <dbReference type="PROSITE" id="PS50095"/>
    </source>
</evidence>
<dbReference type="SUPFAM" id="SSF49723">
    <property type="entry name" value="Lipase/lipooxygenase domain (PLAT/LH2 domain)"/>
    <property type="match status" value="1"/>
</dbReference>
<dbReference type="PROSITE" id="PS51393">
    <property type="entry name" value="LIPOXYGENASE_3"/>
    <property type="match status" value="1"/>
</dbReference>
<gene>
    <name evidence="9" type="ORF">BaRGS_00035189</name>
</gene>
<dbReference type="SUPFAM" id="SSF48484">
    <property type="entry name" value="Lipoxigenase"/>
    <property type="match status" value="1"/>
</dbReference>
<evidence type="ECO:0000313" key="9">
    <source>
        <dbReference type="EMBL" id="KAK7473586.1"/>
    </source>
</evidence>
<feature type="domain" description="PLAT" evidence="7">
    <location>
        <begin position="27"/>
        <end position="148"/>
    </location>
</feature>
<protein>
    <recommendedName>
        <fullName evidence="11">Lipoxygenase</fullName>
    </recommendedName>
</protein>
<dbReference type="PROSITE" id="PS00081">
    <property type="entry name" value="LIPOXYGENASE_2"/>
    <property type="match status" value="1"/>
</dbReference>
<evidence type="ECO:0000256" key="4">
    <source>
        <dbReference type="ARBA" id="ARBA00023098"/>
    </source>
</evidence>
<evidence type="ECO:0000256" key="2">
    <source>
        <dbReference type="ARBA" id="ARBA00022964"/>
    </source>
</evidence>
<proteinExistence type="predicted"/>
<organism evidence="9 10">
    <name type="scientific">Batillaria attramentaria</name>
    <dbReference type="NCBI Taxonomy" id="370345"/>
    <lineage>
        <taxon>Eukaryota</taxon>
        <taxon>Metazoa</taxon>
        <taxon>Spiralia</taxon>
        <taxon>Lophotrochozoa</taxon>
        <taxon>Mollusca</taxon>
        <taxon>Gastropoda</taxon>
        <taxon>Caenogastropoda</taxon>
        <taxon>Sorbeoconcha</taxon>
        <taxon>Cerithioidea</taxon>
        <taxon>Batillariidae</taxon>
        <taxon>Batillaria</taxon>
    </lineage>
</organism>
<evidence type="ECO:0000256" key="3">
    <source>
        <dbReference type="ARBA" id="ARBA00023002"/>
    </source>
</evidence>
<evidence type="ECO:0008006" key="11">
    <source>
        <dbReference type="Google" id="ProtNLM"/>
    </source>
</evidence>
<dbReference type="InterPro" id="IPR000907">
    <property type="entry name" value="LipOase"/>
</dbReference>
<keyword evidence="3" id="KW-0560">Oxidoreductase</keyword>
<dbReference type="InterPro" id="IPR036226">
    <property type="entry name" value="LipOase_C_sf"/>
</dbReference>
<evidence type="ECO:0000256" key="5">
    <source>
        <dbReference type="PROSITE-ProRule" id="PRU00152"/>
    </source>
</evidence>
<reference evidence="9 10" key="1">
    <citation type="journal article" date="2023" name="Sci. Data">
        <title>Genome assembly of the Korean intertidal mud-creeper Batillaria attramentaria.</title>
        <authorList>
            <person name="Patra A.K."/>
            <person name="Ho P.T."/>
            <person name="Jun S."/>
            <person name="Lee S.J."/>
            <person name="Kim Y."/>
            <person name="Won Y.J."/>
        </authorList>
    </citation>
    <scope>NUCLEOTIDE SEQUENCE [LARGE SCALE GENOMIC DNA]</scope>
    <source>
        <strain evidence="9">Wonlab-2016</strain>
    </source>
</reference>
<dbReference type="Gene3D" id="1.20.245.10">
    <property type="entry name" value="Lipoxygenase-1, Domain 5"/>
    <property type="match status" value="1"/>
</dbReference>
<keyword evidence="10" id="KW-1185">Reference proteome</keyword>
<dbReference type="PROSITE" id="PS50095">
    <property type="entry name" value="PLAT"/>
    <property type="match status" value="1"/>
</dbReference>
<dbReference type="InterPro" id="IPR036392">
    <property type="entry name" value="PLAT/LH2_dom_sf"/>
</dbReference>
<dbReference type="AlphaFoldDB" id="A0ABD0JFH3"/>
<feature type="non-terminal residue" evidence="9">
    <location>
        <position position="1"/>
    </location>
</feature>
<evidence type="ECO:0000313" key="10">
    <source>
        <dbReference type="Proteomes" id="UP001519460"/>
    </source>
</evidence>
<dbReference type="InterPro" id="IPR001024">
    <property type="entry name" value="PLAT/LH2_dom"/>
</dbReference>
<feature type="chain" id="PRO_5044868042" description="Lipoxygenase" evidence="6">
    <location>
        <begin position="19"/>
        <end position="691"/>
    </location>
</feature>
<dbReference type="Gene3D" id="3.10.450.60">
    <property type="match status" value="1"/>
</dbReference>